<dbReference type="InterPro" id="IPR036291">
    <property type="entry name" value="NAD(P)-bd_dom_sf"/>
</dbReference>
<proteinExistence type="predicted"/>
<dbReference type="PANTHER" id="PTHR43000">
    <property type="entry name" value="DTDP-D-GLUCOSE 4,6-DEHYDRATASE-RELATED"/>
    <property type="match status" value="1"/>
</dbReference>
<dbReference type="Pfam" id="PF16363">
    <property type="entry name" value="GDP_Man_Dehyd"/>
    <property type="match status" value="1"/>
</dbReference>
<dbReference type="EMBL" id="JAHEAC010000118">
    <property type="protein sequence ID" value="MBX8644895.1"/>
    <property type="molecule type" value="Genomic_DNA"/>
</dbReference>
<dbReference type="EMBL" id="JAGVSJ010000030">
    <property type="protein sequence ID" value="MBX8632493.1"/>
    <property type="molecule type" value="Genomic_DNA"/>
</dbReference>
<evidence type="ECO:0000256" key="3">
    <source>
        <dbReference type="ARBA" id="ARBA00023239"/>
    </source>
</evidence>
<dbReference type="Gene3D" id="3.90.25.10">
    <property type="entry name" value="UDP-galactose 4-epimerase, domain 1"/>
    <property type="match status" value="1"/>
</dbReference>
<dbReference type="AlphaFoldDB" id="A0A8J7YQK1"/>
<gene>
    <name evidence="5" type="primary">rfbB</name>
    <name evidence="5" type="ORF">J9259_08285</name>
    <name evidence="6" type="ORF">KIY12_09295</name>
</gene>
<dbReference type="NCBIfam" id="TIGR01181">
    <property type="entry name" value="dTDP_gluc_dehyt"/>
    <property type="match status" value="1"/>
</dbReference>
<dbReference type="InterPro" id="IPR016040">
    <property type="entry name" value="NAD(P)-bd_dom"/>
</dbReference>
<comment type="cofactor">
    <cofactor evidence="1">
        <name>NAD(+)</name>
        <dbReference type="ChEBI" id="CHEBI:57540"/>
    </cofactor>
</comment>
<name>A0A8J7YQK1_9ARCH</name>
<evidence type="ECO:0000256" key="1">
    <source>
        <dbReference type="ARBA" id="ARBA00001911"/>
    </source>
</evidence>
<dbReference type="CDD" id="cd05246">
    <property type="entry name" value="dTDP_GD_SDR_e"/>
    <property type="match status" value="1"/>
</dbReference>
<dbReference type="GO" id="GO:0008460">
    <property type="term" value="F:dTDP-glucose 4,6-dehydratase activity"/>
    <property type="evidence" value="ECO:0007669"/>
    <property type="project" value="UniProtKB-EC"/>
</dbReference>
<dbReference type="Proteomes" id="UP000750197">
    <property type="component" value="Unassembled WGS sequence"/>
</dbReference>
<reference evidence="5" key="1">
    <citation type="submission" date="2021-04" db="EMBL/GenBank/DDBJ databases">
        <title>Genomic insights into ecological role and evolution of a novel Thermoplasmata order Candidatus Sysuiplasmatales.</title>
        <authorList>
            <person name="Yuan Y."/>
        </authorList>
    </citation>
    <scope>NUCLEOTIDE SEQUENCE</scope>
    <source>
        <strain evidence="6">TUT19-bin139</strain>
        <strain evidence="5">YP2-bin.285</strain>
    </source>
</reference>
<dbReference type="EC" id="4.2.1.46" evidence="5"/>
<evidence type="ECO:0000313" key="5">
    <source>
        <dbReference type="EMBL" id="MBX8632493.1"/>
    </source>
</evidence>
<dbReference type="InterPro" id="IPR005888">
    <property type="entry name" value="dTDP_Gluc_deHydtase"/>
</dbReference>
<accession>A0A8J7YQK1</accession>
<evidence type="ECO:0000313" key="6">
    <source>
        <dbReference type="EMBL" id="MBX8644895.1"/>
    </source>
</evidence>
<evidence type="ECO:0000313" key="7">
    <source>
        <dbReference type="Proteomes" id="UP000716004"/>
    </source>
</evidence>
<dbReference type="Gene3D" id="3.40.50.720">
    <property type="entry name" value="NAD(P)-binding Rossmann-like Domain"/>
    <property type="match status" value="1"/>
</dbReference>
<dbReference type="GO" id="GO:0009225">
    <property type="term" value="P:nucleotide-sugar metabolic process"/>
    <property type="evidence" value="ECO:0007669"/>
    <property type="project" value="InterPro"/>
</dbReference>
<organism evidence="5 7">
    <name type="scientific">Candidatus Sysuiplasma superficiale</name>
    <dbReference type="NCBI Taxonomy" id="2823368"/>
    <lineage>
        <taxon>Archaea</taxon>
        <taxon>Methanobacteriati</taxon>
        <taxon>Thermoplasmatota</taxon>
        <taxon>Thermoplasmata</taxon>
        <taxon>Candidatus Sysuiplasmatales</taxon>
        <taxon>Candidatus Sysuiplasmataceae</taxon>
        <taxon>Candidatus Sysuiplasma</taxon>
    </lineage>
</organism>
<comment type="caution">
    <text evidence="5">The sequence shown here is derived from an EMBL/GenBank/DDBJ whole genome shotgun (WGS) entry which is preliminary data.</text>
</comment>
<sequence>MNVLVTGGAGFIGSNLLHYWSREHPEDRITCLDKLTYAGHLESIRDIIDDGRIEFIRGDICDERIVSETVKGKDIIIHLAAESHVDRSISAPDVFIRTNVLGTLTLLEAALKCDVGRFHHVSTDEVFGSLSLDSNEKFNEDTCYRPRSPYSASKASSDHLVRAYVETYGLNATISNCGNNFGPFQHPEKLIPRSIALLLEGKKVPLYGDGLNVRDWIFVEDHCSAIDTVISRGKRGETYLVSGRNELSNIELVRRILRLLDMGEDRIEFIRDRPGHDRRYAIDDTKIRSELGWHPSRGFDEALRETVDWYRRNKWWCEKVNEA</sequence>
<evidence type="ECO:0000256" key="2">
    <source>
        <dbReference type="ARBA" id="ARBA00023027"/>
    </source>
</evidence>
<dbReference type="Proteomes" id="UP000716004">
    <property type="component" value="Unassembled WGS sequence"/>
</dbReference>
<dbReference type="SUPFAM" id="SSF51735">
    <property type="entry name" value="NAD(P)-binding Rossmann-fold domains"/>
    <property type="match status" value="1"/>
</dbReference>
<evidence type="ECO:0000259" key="4">
    <source>
        <dbReference type="Pfam" id="PF16363"/>
    </source>
</evidence>
<feature type="domain" description="NAD(P)-binding" evidence="4">
    <location>
        <begin position="4"/>
        <end position="306"/>
    </location>
</feature>
<keyword evidence="3 5" id="KW-0456">Lyase</keyword>
<protein>
    <submittedName>
        <fullName evidence="5">dTDP-glucose 4,6-dehydratase</fullName>
        <ecNumber evidence="5">4.2.1.46</ecNumber>
    </submittedName>
</protein>
<keyword evidence="2" id="KW-0520">NAD</keyword>